<name>A0ABX9TSI9_9GAMM</name>
<dbReference type="RefSeq" id="WP_121523491.1">
    <property type="nucleotide sequence ID" value="NZ_RCHC01000019.1"/>
</dbReference>
<evidence type="ECO:0000259" key="2">
    <source>
        <dbReference type="Pfam" id="PF18788"/>
    </source>
</evidence>
<reference evidence="3 4" key="1">
    <citation type="submission" date="2018-09" db="EMBL/GenBank/DDBJ databases">
        <title>The draft genome of Acinetobacter sp. strains.</title>
        <authorList>
            <person name="Qin J."/>
            <person name="Feng Y."/>
            <person name="Zong Z."/>
        </authorList>
    </citation>
    <scope>NUCLEOTIDE SEQUENCE [LARGE SCALE GENOMIC DNA]</scope>
    <source>
        <strain evidence="3 4">WCHAc060005</strain>
    </source>
</reference>
<organism evidence="3 4">
    <name type="scientific">Acinetobacter chengduensis</name>
    <dbReference type="NCBI Taxonomy" id="2420890"/>
    <lineage>
        <taxon>Bacteria</taxon>
        <taxon>Pseudomonadati</taxon>
        <taxon>Pseudomonadota</taxon>
        <taxon>Gammaproteobacteria</taxon>
        <taxon>Moraxellales</taxon>
        <taxon>Moraxellaceae</taxon>
        <taxon>Acinetobacter</taxon>
    </lineage>
</organism>
<feature type="coiled-coil region" evidence="1">
    <location>
        <begin position="346"/>
        <end position="373"/>
    </location>
</feature>
<keyword evidence="1" id="KW-0175">Coiled coil</keyword>
<comment type="caution">
    <text evidence="3">The sequence shown here is derived from an EMBL/GenBank/DDBJ whole genome shotgun (WGS) entry which is preliminary data.</text>
</comment>
<gene>
    <name evidence="3" type="ORF">D9K81_14595</name>
</gene>
<proteinExistence type="predicted"/>
<sequence length="1014" mass="111309">MKSKQIFTLTHPTGSERKYKGVNNNSGSHICAGDVGYISGGAASMMAIALEGSTDQEQWQILNIVDSQNIYLCSIAVLGATSPEHAIFVGLSTFNGDLGGVGACQAYDVLEAPAFVLDRLLSNESRARFKSRITDKELYRLHQQLTAHPVVWKGETTLSSHSDVTGLVSDMVRYDPLRLMQEPAPPSVVKSIVMADSEVEQYDSIVSQVARMDALSNRIISAMGSAADKIKPVNVTKTEPFKKHGVVNIAQIFELSDGQSITIVYHNPDATPAKLNPSDLLTSWKFMLNKRDVTAVLQPKSGKDVNIPALAKRMLKIAEANSARFLRNQERKVKAESALTELGLMESEKQQELLDLDQEIAALQLELDQSTAVAQANPEHGTIDGEQQTEDDKIIQAHGLIKDENGHVYPKAGPAKMRSTCQRWLSHTGLKGYVPKVIDGGYVLAYLDDPYFQQNGLITIGHPQYSHMVLKATPKLLFDKHNRLFCVVENATSLGGARFETVEMNSRATVSAKVDGKEVFFFSSAMDAYRATRDSLAQFSTESFNDSAMAKMPTADYSTSVLMAEGNLKQPAELVENKVAQAEATKKQQVKADIDSLRDENGKLNPWSDNAVERVQAQSEWSFDEKLANQEQYLRWLKTNAKLPTEGAEFDAEVVKRRTQIIKDTAGNSSSPDYLKANGLYQTALKAQLESESVQQDESAYQVALEKLAKVESILKENGLAVEETPKATLETRYKIKSTNPRARKPAGSVKIKKLGDGDAYDVTLSLDSIGSGYASTLNGIKSWLAHRLQTFGNAVKGVGDSWEVAKARLELIEGDDFLGLNDTAPEVVQGEPAFTDSKEHYRARRAAIVSQAREARALMASFTDEQFMAASNALFAGLPIEDIRSKLEFQIGGTPELRQKAIDKLNMLLEWQEEQQAIKEQQTIEDPLPADGAEDPLPAENIGAEPVAGNKDELWLDQLISGEADLAGLDMDEFSAVAEKYAEDTTSPIYAKLEQALNLIMTAKMEKAKSVKG</sequence>
<dbReference type="EMBL" id="RCHC01000019">
    <property type="protein sequence ID" value="RLL18984.1"/>
    <property type="molecule type" value="Genomic_DNA"/>
</dbReference>
<evidence type="ECO:0000313" key="4">
    <source>
        <dbReference type="Proteomes" id="UP000280271"/>
    </source>
</evidence>
<dbReference type="Proteomes" id="UP000280271">
    <property type="component" value="Unassembled WGS sequence"/>
</dbReference>
<accession>A0ABX9TSI9</accession>
<dbReference type="InterPro" id="IPR041140">
    <property type="entry name" value="DarA_N"/>
</dbReference>
<dbReference type="Pfam" id="PF18788">
    <property type="entry name" value="DarA_N"/>
    <property type="match status" value="1"/>
</dbReference>
<protein>
    <recommendedName>
        <fullName evidence="2">Defence against restriction A N-terminal domain-containing protein</fullName>
    </recommendedName>
</protein>
<evidence type="ECO:0000313" key="3">
    <source>
        <dbReference type="EMBL" id="RLL18984.1"/>
    </source>
</evidence>
<keyword evidence="4" id="KW-1185">Reference proteome</keyword>
<feature type="domain" description="Defence against restriction A N-terminal" evidence="2">
    <location>
        <begin position="201"/>
        <end position="322"/>
    </location>
</feature>
<evidence type="ECO:0000256" key="1">
    <source>
        <dbReference type="SAM" id="Coils"/>
    </source>
</evidence>
<feature type="coiled-coil region" evidence="1">
    <location>
        <begin position="572"/>
        <end position="600"/>
    </location>
</feature>